<evidence type="ECO:0000313" key="3">
    <source>
        <dbReference type="Proteomes" id="UP000638648"/>
    </source>
</evidence>
<dbReference type="EMBL" id="JADBEM010000001">
    <property type="protein sequence ID" value="MBE1610195.1"/>
    <property type="molecule type" value="Genomic_DNA"/>
</dbReference>
<reference evidence="2" key="1">
    <citation type="submission" date="2020-10" db="EMBL/GenBank/DDBJ databases">
        <title>Sequencing the genomes of 1000 actinobacteria strains.</title>
        <authorList>
            <person name="Klenk H.-P."/>
        </authorList>
    </citation>
    <scope>NUCLEOTIDE SEQUENCE</scope>
    <source>
        <strain evidence="2">DSM 45354</strain>
    </source>
</reference>
<dbReference type="Proteomes" id="UP000638648">
    <property type="component" value="Unassembled WGS sequence"/>
</dbReference>
<evidence type="ECO:0008006" key="4">
    <source>
        <dbReference type="Google" id="ProtNLM"/>
    </source>
</evidence>
<dbReference type="InterPro" id="IPR036188">
    <property type="entry name" value="FAD/NAD-bd_sf"/>
</dbReference>
<name>A0A927N861_9ACTN</name>
<keyword evidence="3" id="KW-1185">Reference proteome</keyword>
<dbReference type="AlphaFoldDB" id="A0A927N861"/>
<dbReference type="PROSITE" id="PS51318">
    <property type="entry name" value="TAT"/>
    <property type="match status" value="1"/>
</dbReference>
<sequence>MGMTRRSVLGAGVAGLAGVAVGAGVAAGVSRATAARAEADPTPTPTGRTSPKSPSTSPSPTTPILQPDVLIAGAGVGGVAAALALLRAHRSVVLTEPTTWVGGQLTSQGVPPDEHSWIEQEGLGATRSYLELREAVRAHVRRTYPLTDAARRSQRLDPGKAWTALLCAEPAIWHAELRAALAPYESSDRLRLLTQATPVGALVRSGVVQAVRFRTPDGDVRVQPRYVIDATELGELLPMTGAPFAVGREKGGSRAGGGTGELHNDQTFADPTCQQPFTVVAALGYTPNRPGARVTTPFYDDFVAGYRKFGADGRDVFDPSRSWAWKDGRNFWEYRRVRYQGYLRDPFLGDITLLNQAENDHADRLLIRPDGRLDSLAFRLGFARGTEQTRGLVQYFQRDYQHADGTGRGWPGIHLVPDVLGTSTGIAAHPYVRESRRAKTALAITEDDIGVAARERSHPSARTGTRYTDSVGTGAGPLDVHPTKAHPIGLFEATYPFEIPFRALLPRGLHNLLAGAKNIGTTYLANGSYRYHPVEWSVGEAAGHALAFALRENVEPRALSGRWTAFARYLDANGVHRHWPEDLARQRVNSFHS</sequence>
<organism evidence="2 3">
    <name type="scientific">Actinopolymorpha pittospori</name>
    <dbReference type="NCBI Taxonomy" id="648752"/>
    <lineage>
        <taxon>Bacteria</taxon>
        <taxon>Bacillati</taxon>
        <taxon>Actinomycetota</taxon>
        <taxon>Actinomycetes</taxon>
        <taxon>Propionibacteriales</taxon>
        <taxon>Actinopolymorphaceae</taxon>
        <taxon>Actinopolymorpha</taxon>
    </lineage>
</organism>
<feature type="compositionally biased region" description="Low complexity" evidence="1">
    <location>
        <begin position="45"/>
        <end position="63"/>
    </location>
</feature>
<dbReference type="RefSeq" id="WP_192753599.1">
    <property type="nucleotide sequence ID" value="NZ_BAABJL010000131.1"/>
</dbReference>
<dbReference type="SUPFAM" id="SSF51905">
    <property type="entry name" value="FAD/NAD(P)-binding domain"/>
    <property type="match status" value="1"/>
</dbReference>
<gene>
    <name evidence="2" type="ORF">HEB94_007043</name>
</gene>
<protein>
    <recommendedName>
        <fullName evidence="4">FAD dependent oxidoreductase</fullName>
    </recommendedName>
</protein>
<dbReference type="GO" id="GO:0009435">
    <property type="term" value="P:NAD+ biosynthetic process"/>
    <property type="evidence" value="ECO:0007669"/>
    <property type="project" value="InterPro"/>
</dbReference>
<dbReference type="Pfam" id="PF12831">
    <property type="entry name" value="FAD_oxidored"/>
    <property type="match status" value="1"/>
</dbReference>
<feature type="region of interest" description="Disordered" evidence="1">
    <location>
        <begin position="34"/>
        <end position="64"/>
    </location>
</feature>
<evidence type="ECO:0000256" key="1">
    <source>
        <dbReference type="SAM" id="MobiDB-lite"/>
    </source>
</evidence>
<accession>A0A927N861</accession>
<dbReference type="Gene3D" id="3.50.50.60">
    <property type="entry name" value="FAD/NAD(P)-binding domain"/>
    <property type="match status" value="1"/>
</dbReference>
<dbReference type="GO" id="GO:0008734">
    <property type="term" value="F:L-aspartate oxidase activity"/>
    <property type="evidence" value="ECO:0007669"/>
    <property type="project" value="InterPro"/>
</dbReference>
<dbReference type="InterPro" id="IPR005288">
    <property type="entry name" value="NadB"/>
</dbReference>
<feature type="region of interest" description="Disordered" evidence="1">
    <location>
        <begin position="454"/>
        <end position="473"/>
    </location>
</feature>
<dbReference type="PANTHER" id="PTHR42716">
    <property type="entry name" value="L-ASPARTATE OXIDASE"/>
    <property type="match status" value="1"/>
</dbReference>
<comment type="caution">
    <text evidence="2">The sequence shown here is derived from an EMBL/GenBank/DDBJ whole genome shotgun (WGS) entry which is preliminary data.</text>
</comment>
<feature type="compositionally biased region" description="Polar residues" evidence="1">
    <location>
        <begin position="460"/>
        <end position="471"/>
    </location>
</feature>
<evidence type="ECO:0000313" key="2">
    <source>
        <dbReference type="EMBL" id="MBE1610195.1"/>
    </source>
</evidence>
<dbReference type="InterPro" id="IPR006311">
    <property type="entry name" value="TAT_signal"/>
</dbReference>
<proteinExistence type="predicted"/>
<dbReference type="PANTHER" id="PTHR42716:SF1">
    <property type="entry name" value="SLL0471 PROTEIN"/>
    <property type="match status" value="1"/>
</dbReference>